<gene>
    <name evidence="1" type="ORF">WICMUC_004958</name>
</gene>
<organism evidence="1 2">
    <name type="scientific">Wickerhamomyces mucosus</name>
    <dbReference type="NCBI Taxonomy" id="1378264"/>
    <lineage>
        <taxon>Eukaryota</taxon>
        <taxon>Fungi</taxon>
        <taxon>Dikarya</taxon>
        <taxon>Ascomycota</taxon>
        <taxon>Saccharomycotina</taxon>
        <taxon>Saccharomycetes</taxon>
        <taxon>Phaffomycetales</taxon>
        <taxon>Wickerhamomycetaceae</taxon>
        <taxon>Wickerhamomyces</taxon>
    </lineage>
</organism>
<evidence type="ECO:0000313" key="1">
    <source>
        <dbReference type="EMBL" id="KAH3669536.1"/>
    </source>
</evidence>
<evidence type="ECO:0000313" key="2">
    <source>
        <dbReference type="Proteomes" id="UP000769528"/>
    </source>
</evidence>
<comment type="caution">
    <text evidence="1">The sequence shown here is derived from an EMBL/GenBank/DDBJ whole genome shotgun (WGS) entry which is preliminary data.</text>
</comment>
<dbReference type="AlphaFoldDB" id="A0A9P8PCZ9"/>
<protein>
    <submittedName>
        <fullName evidence="1">Uncharacterized protein</fullName>
    </submittedName>
</protein>
<reference evidence="1" key="2">
    <citation type="submission" date="2021-01" db="EMBL/GenBank/DDBJ databases">
        <authorList>
            <person name="Schikora-Tamarit M.A."/>
        </authorList>
    </citation>
    <scope>NUCLEOTIDE SEQUENCE</scope>
    <source>
        <strain evidence="1">CBS6341</strain>
    </source>
</reference>
<dbReference type="Proteomes" id="UP000769528">
    <property type="component" value="Unassembled WGS sequence"/>
</dbReference>
<proteinExistence type="predicted"/>
<dbReference type="EMBL" id="JAEUBF010001330">
    <property type="protein sequence ID" value="KAH3669536.1"/>
    <property type="molecule type" value="Genomic_DNA"/>
</dbReference>
<name>A0A9P8PCZ9_9ASCO</name>
<keyword evidence="2" id="KW-1185">Reference proteome</keyword>
<reference evidence="1" key="1">
    <citation type="journal article" date="2021" name="Open Biol.">
        <title>Shared evolutionary footprints suggest mitochondrial oxidative damage underlies multiple complex I losses in fungi.</title>
        <authorList>
            <person name="Schikora-Tamarit M.A."/>
            <person name="Marcet-Houben M."/>
            <person name="Nosek J."/>
            <person name="Gabaldon T."/>
        </authorList>
    </citation>
    <scope>NUCLEOTIDE SEQUENCE</scope>
    <source>
        <strain evidence="1">CBS6341</strain>
    </source>
</reference>
<sequence>MDDAKTSHALVPALDDTGGGLIGCSQESLKDPNESSFLMISVLFSKDKFKLNFSEIVAALSIKLLKTSSTVLSNAIL</sequence>
<accession>A0A9P8PCZ9</accession>